<accession>X1C016</accession>
<evidence type="ECO:0000313" key="1">
    <source>
        <dbReference type="EMBL" id="GAH01426.1"/>
    </source>
</evidence>
<comment type="caution">
    <text evidence="1">The sequence shown here is derived from an EMBL/GenBank/DDBJ whole genome shotgun (WGS) entry which is preliminary data.</text>
</comment>
<gene>
    <name evidence="1" type="ORF">S01H4_49676</name>
</gene>
<protein>
    <submittedName>
        <fullName evidence="1">Uncharacterized protein</fullName>
    </submittedName>
</protein>
<dbReference type="EMBL" id="BART01028129">
    <property type="protein sequence ID" value="GAH01426.1"/>
    <property type="molecule type" value="Genomic_DNA"/>
</dbReference>
<name>X1C016_9ZZZZ</name>
<sequence>KNIVLEEYRNVYDYQGTRRPLVQEVEVELEESTQSDKYNYIRVIPPRQENGKQEYVLRDAKLDSKGEEIEPRNSKFLQGIIIATKKITMRTDGIVVESLLGRANALDDYSVKYRKEKIRDKKHKTNRIKAETQKINVGLEIIKELLKQNKLEQAKNAYREFFGFQEGLKSLTEILGPQVLELERVERRLSRK</sequence>
<dbReference type="AlphaFoldDB" id="X1C016"/>
<feature type="non-terminal residue" evidence="1">
    <location>
        <position position="1"/>
    </location>
</feature>
<proteinExistence type="predicted"/>
<organism evidence="1">
    <name type="scientific">marine sediment metagenome</name>
    <dbReference type="NCBI Taxonomy" id="412755"/>
    <lineage>
        <taxon>unclassified sequences</taxon>
        <taxon>metagenomes</taxon>
        <taxon>ecological metagenomes</taxon>
    </lineage>
</organism>
<reference evidence="1" key="1">
    <citation type="journal article" date="2014" name="Front. Microbiol.">
        <title>High frequency of phylogenetically diverse reductive dehalogenase-homologous genes in deep subseafloor sedimentary metagenomes.</title>
        <authorList>
            <person name="Kawai M."/>
            <person name="Futagami T."/>
            <person name="Toyoda A."/>
            <person name="Takaki Y."/>
            <person name="Nishi S."/>
            <person name="Hori S."/>
            <person name="Arai W."/>
            <person name="Tsubouchi T."/>
            <person name="Morono Y."/>
            <person name="Uchiyama I."/>
            <person name="Ito T."/>
            <person name="Fujiyama A."/>
            <person name="Inagaki F."/>
            <person name="Takami H."/>
        </authorList>
    </citation>
    <scope>NUCLEOTIDE SEQUENCE</scope>
    <source>
        <strain evidence="1">Expedition CK06-06</strain>
    </source>
</reference>